<dbReference type="Pfam" id="PF14617">
    <property type="entry name" value="CMS1"/>
    <property type="match status" value="1"/>
</dbReference>
<evidence type="ECO:0008006" key="3">
    <source>
        <dbReference type="Google" id="ProtNLM"/>
    </source>
</evidence>
<dbReference type="GeneID" id="36588682"/>
<dbReference type="PANTHER" id="PTHR24030">
    <property type="entry name" value="PROTEIN CMSS1"/>
    <property type="match status" value="1"/>
</dbReference>
<evidence type="ECO:0000313" key="2">
    <source>
        <dbReference type="Proteomes" id="UP000235371"/>
    </source>
</evidence>
<dbReference type="EMBL" id="KZ613846">
    <property type="protein sequence ID" value="PMD57458.1"/>
    <property type="molecule type" value="Genomic_DNA"/>
</dbReference>
<dbReference type="Proteomes" id="UP000235371">
    <property type="component" value="Unassembled WGS sequence"/>
</dbReference>
<dbReference type="OrthoDB" id="1929311at2759"/>
<proteinExistence type="predicted"/>
<dbReference type="Gene3D" id="3.40.50.300">
    <property type="entry name" value="P-loop containing nucleotide triphosphate hydrolases"/>
    <property type="match status" value="1"/>
</dbReference>
<dbReference type="GO" id="GO:0030686">
    <property type="term" value="C:90S preribosome"/>
    <property type="evidence" value="ECO:0007669"/>
    <property type="project" value="TreeGrafter"/>
</dbReference>
<gene>
    <name evidence="1" type="ORF">K444DRAFT_614860</name>
</gene>
<dbReference type="PANTHER" id="PTHR24030:SF0">
    <property type="entry name" value="PROTEIN CMSS1"/>
    <property type="match status" value="1"/>
</dbReference>
<evidence type="ECO:0000313" key="1">
    <source>
        <dbReference type="EMBL" id="PMD57458.1"/>
    </source>
</evidence>
<keyword evidence="2" id="KW-1185">Reference proteome</keyword>
<dbReference type="STRING" id="1095630.A0A2J6T357"/>
<dbReference type="InParanoid" id="A0A2J6T357"/>
<name>A0A2J6T357_9HELO</name>
<reference evidence="1 2" key="1">
    <citation type="submission" date="2016-04" db="EMBL/GenBank/DDBJ databases">
        <title>A degradative enzymes factory behind the ericoid mycorrhizal symbiosis.</title>
        <authorList>
            <consortium name="DOE Joint Genome Institute"/>
            <person name="Martino E."/>
            <person name="Morin E."/>
            <person name="Grelet G."/>
            <person name="Kuo A."/>
            <person name="Kohler A."/>
            <person name="Daghino S."/>
            <person name="Barry K."/>
            <person name="Choi C."/>
            <person name="Cichocki N."/>
            <person name="Clum A."/>
            <person name="Copeland A."/>
            <person name="Hainaut M."/>
            <person name="Haridas S."/>
            <person name="Labutti K."/>
            <person name="Lindquist E."/>
            <person name="Lipzen A."/>
            <person name="Khouja H.-R."/>
            <person name="Murat C."/>
            <person name="Ohm R."/>
            <person name="Olson A."/>
            <person name="Spatafora J."/>
            <person name="Veneault-Fourrey C."/>
            <person name="Henrissat B."/>
            <person name="Grigoriev I."/>
            <person name="Martin F."/>
            <person name="Perotto S."/>
        </authorList>
    </citation>
    <scope>NUCLEOTIDE SEQUENCE [LARGE SCALE GENOMIC DNA]</scope>
    <source>
        <strain evidence="1 2">E</strain>
    </source>
</reference>
<organism evidence="1 2">
    <name type="scientific">Hyaloscypha bicolor E</name>
    <dbReference type="NCBI Taxonomy" id="1095630"/>
    <lineage>
        <taxon>Eukaryota</taxon>
        <taxon>Fungi</taxon>
        <taxon>Dikarya</taxon>
        <taxon>Ascomycota</taxon>
        <taxon>Pezizomycotina</taxon>
        <taxon>Leotiomycetes</taxon>
        <taxon>Helotiales</taxon>
        <taxon>Hyaloscyphaceae</taxon>
        <taxon>Hyaloscypha</taxon>
        <taxon>Hyaloscypha bicolor</taxon>
    </lineage>
</organism>
<dbReference type="InterPro" id="IPR032704">
    <property type="entry name" value="Cms1"/>
</dbReference>
<protein>
    <recommendedName>
        <fullName evidence="3">Protein CMS1</fullName>
    </recommendedName>
</protein>
<dbReference type="GO" id="GO:0005634">
    <property type="term" value="C:nucleus"/>
    <property type="evidence" value="ECO:0007669"/>
    <property type="project" value="TreeGrafter"/>
</dbReference>
<dbReference type="InterPro" id="IPR027417">
    <property type="entry name" value="P-loop_NTPase"/>
</dbReference>
<accession>A0A2J6T357</accession>
<dbReference type="AlphaFoldDB" id="A0A2J6T357"/>
<sequence>MDNQLLADYIAQRTRKYESDLSSIELEDKHIPANAIRDTTSWDKPRTLDTLPSFLEKFSGNSTKLWSASKKNGAPHTIIVTAAGLRAADIARGVRKFQTKDATVAKLFAKHIKLQDSIKFLKSTRTGIAVGTPQRLKVLVDDGALQIDRLERIVVDASHIDQKKRGILDMKETQIPLVVWLGQQEFRERYAAKSGGIQLLFY</sequence>
<dbReference type="RefSeq" id="XP_024734362.1">
    <property type="nucleotide sequence ID" value="XM_024880605.1"/>
</dbReference>